<organism evidence="1 2">
    <name type="scientific">Candidatus Zambryskibacteria bacterium RIFCSPLOWO2_12_FULL_39_16</name>
    <dbReference type="NCBI Taxonomy" id="1802775"/>
    <lineage>
        <taxon>Bacteria</taxon>
        <taxon>Candidatus Zambryskiibacteriota</taxon>
    </lineage>
</organism>
<comment type="caution">
    <text evidence="1">The sequence shown here is derived from an EMBL/GenBank/DDBJ whole genome shotgun (WGS) entry which is preliminary data.</text>
</comment>
<dbReference type="SUPFAM" id="SSF51445">
    <property type="entry name" value="(Trans)glycosidases"/>
    <property type="match status" value="1"/>
</dbReference>
<dbReference type="Proteomes" id="UP000177276">
    <property type="component" value="Unassembled WGS sequence"/>
</dbReference>
<evidence type="ECO:0000313" key="2">
    <source>
        <dbReference type="Proteomes" id="UP000177276"/>
    </source>
</evidence>
<evidence type="ECO:0008006" key="3">
    <source>
        <dbReference type="Google" id="ProtNLM"/>
    </source>
</evidence>
<dbReference type="EMBL" id="MHWS01000011">
    <property type="protein sequence ID" value="OHB12335.1"/>
    <property type="molecule type" value="Genomic_DNA"/>
</dbReference>
<dbReference type="Gene3D" id="2.60.40.1120">
    <property type="entry name" value="Carboxypeptidase-like, regulatory domain"/>
    <property type="match status" value="1"/>
</dbReference>
<evidence type="ECO:0000313" key="1">
    <source>
        <dbReference type="EMBL" id="OHB12335.1"/>
    </source>
</evidence>
<dbReference type="SUPFAM" id="SSF49464">
    <property type="entry name" value="Carboxypeptidase regulatory domain-like"/>
    <property type="match status" value="1"/>
</dbReference>
<dbReference type="InterPro" id="IPR008969">
    <property type="entry name" value="CarboxyPept-like_regulatory"/>
</dbReference>
<dbReference type="Pfam" id="PF13620">
    <property type="entry name" value="CarboxypepD_reg"/>
    <property type="match status" value="1"/>
</dbReference>
<reference evidence="1 2" key="1">
    <citation type="journal article" date="2016" name="Nat. Commun.">
        <title>Thousands of microbial genomes shed light on interconnected biogeochemical processes in an aquifer system.</title>
        <authorList>
            <person name="Anantharaman K."/>
            <person name="Brown C.T."/>
            <person name="Hug L.A."/>
            <person name="Sharon I."/>
            <person name="Castelle C.J."/>
            <person name="Probst A.J."/>
            <person name="Thomas B.C."/>
            <person name="Singh A."/>
            <person name="Wilkins M.J."/>
            <person name="Karaoz U."/>
            <person name="Brodie E.L."/>
            <person name="Williams K.H."/>
            <person name="Hubbard S.S."/>
            <person name="Banfield J.F."/>
        </authorList>
    </citation>
    <scope>NUCLEOTIDE SEQUENCE [LARGE SCALE GENOMIC DNA]</scope>
</reference>
<proteinExistence type="predicted"/>
<gene>
    <name evidence="1" type="ORF">A3G46_02015</name>
</gene>
<dbReference type="AlphaFoldDB" id="A0A1G2USF2"/>
<dbReference type="InterPro" id="IPR017853">
    <property type="entry name" value="GH"/>
</dbReference>
<accession>A0A1G2USF2</accession>
<name>A0A1G2USF2_9BACT</name>
<sequence>MKIKNTIFLILFIIILTLITFRSSSVSTYIFYPKSTLGSHLFAIESIDTMKFSRDLARDKLYDKSFDKVIDTQMKLIAETGATHVAIATPYDEEFILILTRWVKSARAHNLSVWFRGNFSGWENWFNYSKISRDVHKKMLKSFITSHSNLFADGDVFTPCPECENGGPGDPRQTGDRKGYNSFLVDEYKIATDSFNSIHKSVTLYTSMNGDIARDIIDEKTAKALGGVILIDHYVNSAKKFSNDITTIGKKLNAKIGLGEFGGPILDLNGSMNQTEQAEYVESLLDALYANGSQIPAVNYWTLRGGSTALLSENGTPREAYYTVQSYFNAPKIYGTISDPLGDRIEGVTIKVTDTTYTSKSEEDGIYKVFLPSSYRQILIEKEGYKTVSLDFENNLASTTEKNIVLEPEGPSLWYEFKIFLHSIRGKLFINS</sequence>
<protein>
    <recommendedName>
        <fullName evidence="3">Carboxypeptidase regulatory-like domain-containing protein</fullName>
    </recommendedName>
</protein>